<keyword evidence="8" id="KW-1185">Reference proteome</keyword>
<sequence>MIPDKILNVFNRSIKMVCSNIACYCNDPVSDFTRKRKLPAETLIHFIVQMQSKSLNSELCEYFTDLDSLPTASALCQQRDKLDISAFQRIMHLFVNAFDDYKTWKGYHVLACDGSDVNIAYDEKDEDTKRQNGNNKPFSQLHINGLYDCINHVFWDTSIDTATKTRECAALMKMIMRHDYPVNSIITADRGYEKYNLMACCIENNQKFVFRIKDINVFGSILSNLNLPHEEFDLDVTKILTRKQTNETKNNKDKFTIMKKESDFDYFDDDGFYELNLRVVRFKITKETYECLVTNLTRDEFDLNELKKMYHMRWNIETAFKMLKYIIGMMSFHSKKRNFIQQEIYAAILLHCLTNIITERIEVEQSDKRKHHYKVNLSTAVTNMRLWLRKIICTKEMIKRIKKYLAPVRPDRKYQRNMKPKSAIPFNTKAS</sequence>
<proteinExistence type="inferred from homology"/>
<evidence type="ECO:0000256" key="3">
    <source>
        <dbReference type="ARBA" id="ARBA00023125"/>
    </source>
</evidence>
<dbReference type="InterPro" id="IPR047952">
    <property type="entry name" value="Transpos_IS4"/>
</dbReference>
<dbReference type="EMBL" id="RJQC01000001">
    <property type="protein sequence ID" value="RNM31589.1"/>
    <property type="molecule type" value="Genomic_DNA"/>
</dbReference>
<protein>
    <submittedName>
        <fullName evidence="6">IS4 family transposase</fullName>
    </submittedName>
</protein>
<keyword evidence="4" id="KW-0233">DNA recombination</keyword>
<evidence type="ECO:0000256" key="1">
    <source>
        <dbReference type="ARBA" id="ARBA00010075"/>
    </source>
</evidence>
<gene>
    <name evidence="7" type="ORF">EDX97_03245</name>
    <name evidence="6" type="ORF">EDX97_08110</name>
</gene>
<evidence type="ECO:0000313" key="7">
    <source>
        <dbReference type="EMBL" id="RNM31589.1"/>
    </source>
</evidence>
<dbReference type="PANTHER" id="PTHR33258">
    <property type="entry name" value="TRANSPOSASE INSL FOR INSERTION SEQUENCE ELEMENT IS186A-RELATED"/>
    <property type="match status" value="1"/>
</dbReference>
<dbReference type="GO" id="GO:0006313">
    <property type="term" value="P:DNA transposition"/>
    <property type="evidence" value="ECO:0007669"/>
    <property type="project" value="InterPro"/>
</dbReference>
<dbReference type="InterPro" id="IPR002559">
    <property type="entry name" value="Transposase_11"/>
</dbReference>
<name>A0A3N0HY57_9FIRM</name>
<evidence type="ECO:0000259" key="5">
    <source>
        <dbReference type="Pfam" id="PF01609"/>
    </source>
</evidence>
<dbReference type="Proteomes" id="UP000276568">
    <property type="component" value="Unassembled WGS sequence"/>
</dbReference>
<feature type="domain" description="Transposase IS4-like" evidence="5">
    <location>
        <begin position="105"/>
        <end position="353"/>
    </location>
</feature>
<dbReference type="InterPro" id="IPR012337">
    <property type="entry name" value="RNaseH-like_sf"/>
</dbReference>
<dbReference type="GO" id="GO:0003677">
    <property type="term" value="F:DNA binding"/>
    <property type="evidence" value="ECO:0007669"/>
    <property type="project" value="UniProtKB-KW"/>
</dbReference>
<accession>A0A3N0HY57</accession>
<dbReference type="Pfam" id="PF01609">
    <property type="entry name" value="DDE_Tnp_1"/>
    <property type="match status" value="1"/>
</dbReference>
<evidence type="ECO:0000256" key="4">
    <source>
        <dbReference type="ARBA" id="ARBA00023172"/>
    </source>
</evidence>
<dbReference type="SUPFAM" id="SSF53098">
    <property type="entry name" value="Ribonuclease H-like"/>
    <property type="match status" value="1"/>
</dbReference>
<dbReference type="EMBL" id="RJQC01000003">
    <property type="protein sequence ID" value="RNM29597.1"/>
    <property type="molecule type" value="Genomic_DNA"/>
</dbReference>
<keyword evidence="3" id="KW-0238">DNA-binding</keyword>
<comment type="caution">
    <text evidence="6">The sequence shown here is derived from an EMBL/GenBank/DDBJ whole genome shotgun (WGS) entry which is preliminary data.</text>
</comment>
<evidence type="ECO:0000313" key="8">
    <source>
        <dbReference type="Proteomes" id="UP000276568"/>
    </source>
</evidence>
<comment type="similarity">
    <text evidence="1">Belongs to the transposase 11 family.</text>
</comment>
<organism evidence="6 8">
    <name type="scientific">Absicoccus porci</name>
    <dbReference type="NCBI Taxonomy" id="2486576"/>
    <lineage>
        <taxon>Bacteria</taxon>
        <taxon>Bacillati</taxon>
        <taxon>Bacillota</taxon>
        <taxon>Erysipelotrichia</taxon>
        <taxon>Erysipelotrichales</taxon>
        <taxon>Erysipelotrichaceae</taxon>
        <taxon>Absicoccus</taxon>
    </lineage>
</organism>
<evidence type="ECO:0000256" key="2">
    <source>
        <dbReference type="ARBA" id="ARBA00022578"/>
    </source>
</evidence>
<dbReference type="OrthoDB" id="1650378at2"/>
<dbReference type="AlphaFoldDB" id="A0A3N0HY57"/>
<keyword evidence="2" id="KW-0815">Transposition</keyword>
<reference evidence="6 8" key="1">
    <citation type="submission" date="2018-11" db="EMBL/GenBank/DDBJ databases">
        <title>Clostridium sp. nov., a member of the family Erysipelotrichaceae isolated from pig faeces.</title>
        <authorList>
            <person name="Chang Y.-H."/>
        </authorList>
    </citation>
    <scope>NUCLEOTIDE SEQUENCE [LARGE SCALE GENOMIC DNA]</scope>
    <source>
        <strain evidence="6 8">YH-panp20</strain>
    </source>
</reference>
<dbReference type="NCBIfam" id="NF033592">
    <property type="entry name" value="transpos_IS4_1"/>
    <property type="match status" value="1"/>
</dbReference>
<dbReference type="RefSeq" id="WP_128519752.1">
    <property type="nucleotide sequence ID" value="NZ_JALFCT010000022.1"/>
</dbReference>
<dbReference type="GO" id="GO:0004803">
    <property type="term" value="F:transposase activity"/>
    <property type="evidence" value="ECO:0007669"/>
    <property type="project" value="InterPro"/>
</dbReference>
<dbReference type="PANTHER" id="PTHR33258:SF1">
    <property type="entry name" value="TRANSPOSASE INSL FOR INSERTION SEQUENCE ELEMENT IS186A-RELATED"/>
    <property type="match status" value="1"/>
</dbReference>
<evidence type="ECO:0000313" key="6">
    <source>
        <dbReference type="EMBL" id="RNM29597.1"/>
    </source>
</evidence>
<dbReference type="Gene3D" id="3.90.350.10">
    <property type="entry name" value="Transposase Inhibitor Protein From Tn5, Chain A, domain 1"/>
    <property type="match status" value="1"/>
</dbReference>